<feature type="transmembrane region" description="Helical" evidence="1">
    <location>
        <begin position="467"/>
        <end position="487"/>
    </location>
</feature>
<organism evidence="2 3">
    <name type="scientific">Spartinivicinus poritis</name>
    <dbReference type="NCBI Taxonomy" id="2994640"/>
    <lineage>
        <taxon>Bacteria</taxon>
        <taxon>Pseudomonadati</taxon>
        <taxon>Pseudomonadota</taxon>
        <taxon>Gammaproteobacteria</taxon>
        <taxon>Oceanospirillales</taxon>
        <taxon>Zooshikellaceae</taxon>
        <taxon>Spartinivicinus</taxon>
    </lineage>
</organism>
<evidence type="ECO:0000256" key="1">
    <source>
        <dbReference type="SAM" id="Phobius"/>
    </source>
</evidence>
<keyword evidence="1" id="KW-0812">Transmembrane</keyword>
<dbReference type="EMBL" id="JAPMOU010000002">
    <property type="protein sequence ID" value="MDE1460677.1"/>
    <property type="molecule type" value="Genomic_DNA"/>
</dbReference>
<name>A0ABT5U547_9GAMM</name>
<proteinExistence type="predicted"/>
<feature type="transmembrane region" description="Helical" evidence="1">
    <location>
        <begin position="529"/>
        <end position="547"/>
    </location>
</feature>
<feature type="transmembrane region" description="Helical" evidence="1">
    <location>
        <begin position="499"/>
        <end position="517"/>
    </location>
</feature>
<evidence type="ECO:0008006" key="4">
    <source>
        <dbReference type="Google" id="ProtNLM"/>
    </source>
</evidence>
<gene>
    <name evidence="2" type="ORF">ORQ98_01730</name>
</gene>
<dbReference type="Proteomes" id="UP001528823">
    <property type="component" value="Unassembled WGS sequence"/>
</dbReference>
<dbReference type="RefSeq" id="WP_274687049.1">
    <property type="nucleotide sequence ID" value="NZ_JAPMOU010000002.1"/>
</dbReference>
<comment type="caution">
    <text evidence="2">The sequence shown here is derived from an EMBL/GenBank/DDBJ whole genome shotgun (WGS) entry which is preliminary data.</text>
</comment>
<protein>
    <recommendedName>
        <fullName evidence="4">CHASE2 domain-containing protein</fullName>
    </recommendedName>
</protein>
<evidence type="ECO:0000313" key="3">
    <source>
        <dbReference type="Proteomes" id="UP001528823"/>
    </source>
</evidence>
<keyword evidence="1" id="KW-0472">Membrane</keyword>
<keyword evidence="1" id="KW-1133">Transmembrane helix</keyword>
<accession>A0ABT5U547</accession>
<keyword evidence="3" id="KW-1185">Reference proteome</keyword>
<sequence length="556" mass="63016">MDEIRYLIISLQKSNAFVIWLLCLLLISWSGDSVGQNDSTQQPITEKSTYNGIKQWEAIKDCKCGLATSQLKNQTYGLLFSQQQKGDTPVYFPIDFGSVNRIAFQLDNVFYEHDKRQMRIENSEFYLPTAAQFVSLARQYNTAVDLLISTRNGLPLNPTQPVYYENETSAGEVLLLAQDIKNLLLKNKFAGVTVDLDRLFYGDLLSYRKLVSALIRELRSSPKLAKVDINIIVADQDLLSEKKFIEYLDADSAQLDQLDLKENRLLLRLLDEDRQQNSKKPLNNRLLIRTTHFEPLTSSDAIAQQCNIRSGPVLTASLRYEKGAVNSNKGRFPQANVYPLVPLSQLSKSLEQASPFCREQFIDAFVIQRGYQSLAFEGGVGDSGEINKTGFGKVEPKFNRELLQAGLKPALLSFTETISTQQTQTTWANLGFLPQLPDYQKMTLFKRLLQRYCPACCNSICPYQSTLLATNIVLLLLTFGFLVAATFNYQMHLVLMRHTLAFIIIVVLLMLAFQALVLCEPKLVEFRDMLLMVMVVITATILVYLQYKANNKARLP</sequence>
<reference evidence="2 3" key="1">
    <citation type="submission" date="2022-11" db="EMBL/GenBank/DDBJ databases">
        <title>Spartinivicinus poritis sp. nov., isolated from scleractinian coral Porites lutea.</title>
        <authorList>
            <person name="Zhang G."/>
            <person name="Cai L."/>
            <person name="Wei Q."/>
        </authorList>
    </citation>
    <scope>NUCLEOTIDE SEQUENCE [LARGE SCALE GENOMIC DNA]</scope>
    <source>
        <strain evidence="2 3">A2-2</strain>
    </source>
</reference>
<evidence type="ECO:0000313" key="2">
    <source>
        <dbReference type="EMBL" id="MDE1460677.1"/>
    </source>
</evidence>